<comment type="caution">
    <text evidence="2">The sequence shown here is derived from an EMBL/GenBank/DDBJ whole genome shotgun (WGS) entry which is preliminary data.</text>
</comment>
<feature type="binding site" evidence="1">
    <location>
        <position position="233"/>
    </location>
    <ligand>
        <name>a divalent metal cation</name>
        <dbReference type="ChEBI" id="CHEBI:60240"/>
        <label>1</label>
    </ligand>
</feature>
<organism evidence="2 3">
    <name type="scientific">Pythium oligandrum</name>
    <name type="common">Mycoparasitic fungus</name>
    <dbReference type="NCBI Taxonomy" id="41045"/>
    <lineage>
        <taxon>Eukaryota</taxon>
        <taxon>Sar</taxon>
        <taxon>Stramenopiles</taxon>
        <taxon>Oomycota</taxon>
        <taxon>Peronosporomycetes</taxon>
        <taxon>Pythiales</taxon>
        <taxon>Pythiaceae</taxon>
        <taxon>Pythium</taxon>
    </lineage>
</organism>
<dbReference type="PIRSF" id="PIRSF005902">
    <property type="entry name" value="DNase_TatD"/>
    <property type="match status" value="1"/>
</dbReference>
<dbReference type="Proteomes" id="UP000794436">
    <property type="component" value="Unassembled WGS sequence"/>
</dbReference>
<sequence>MATHRSWPRVFDAHCHLHDPRLSAQRSDVLQRATAFNVTYVATCACFEEDWTALDELLAEMKAAQGAGQPFVDIVPAFGIHPWWANAQSDQYLDKLRAKLDQYPRAALGEIGLCKSNRGRQVDRAVQERVFREQLELAAELGRPCVLHCVGVYGKLLEILQSVQKARGLPPAVVLHSYSGAPDMIPAFLALQQASRGASKLYFSLNAKQLSSQPKAIQACTKVPLDALLLETDAPDQALDVAQVSAVLGEETIVVDGLNEPAMVQLALIKAAEAREMSTDELASAVFDNTVRAFRVSV</sequence>
<keyword evidence="3" id="KW-1185">Reference proteome</keyword>
<dbReference type="CDD" id="cd01310">
    <property type="entry name" value="TatD_DNAse"/>
    <property type="match status" value="1"/>
</dbReference>
<accession>A0A8K1C410</accession>
<dbReference type="SUPFAM" id="SSF51556">
    <property type="entry name" value="Metallo-dependent hydrolases"/>
    <property type="match status" value="1"/>
</dbReference>
<gene>
    <name evidence="2" type="ORF">Poli38472_008648</name>
</gene>
<dbReference type="PANTHER" id="PTHR47176">
    <property type="entry name" value="OSJNBA0020J04.13 PROTEIN"/>
    <property type="match status" value="1"/>
</dbReference>
<dbReference type="InterPro" id="IPR001130">
    <property type="entry name" value="TatD-like"/>
</dbReference>
<proteinExistence type="predicted"/>
<evidence type="ECO:0008006" key="4">
    <source>
        <dbReference type="Google" id="ProtNLM"/>
    </source>
</evidence>
<evidence type="ECO:0000313" key="3">
    <source>
        <dbReference type="Proteomes" id="UP000794436"/>
    </source>
</evidence>
<dbReference type="PANTHER" id="PTHR47176:SF1">
    <property type="entry name" value="OS04G0577500 PROTEIN"/>
    <property type="match status" value="1"/>
</dbReference>
<feature type="binding site" evidence="1">
    <location>
        <position position="176"/>
    </location>
    <ligand>
        <name>a divalent metal cation</name>
        <dbReference type="ChEBI" id="CHEBI:60240"/>
        <label>2</label>
    </ligand>
</feature>
<reference evidence="2" key="1">
    <citation type="submission" date="2019-03" db="EMBL/GenBank/DDBJ databases">
        <title>Long read genome sequence of the mycoparasitic Pythium oligandrum ATCC 38472 isolated from sugarbeet rhizosphere.</title>
        <authorList>
            <person name="Gaulin E."/>
        </authorList>
    </citation>
    <scope>NUCLEOTIDE SEQUENCE</scope>
    <source>
        <strain evidence="2">ATCC 38472_TT</strain>
    </source>
</reference>
<name>A0A8K1C410_PYTOL</name>
<feature type="binding site" evidence="1">
    <location>
        <position position="14"/>
    </location>
    <ligand>
        <name>a divalent metal cation</name>
        <dbReference type="ChEBI" id="CHEBI:60240"/>
        <label>1</label>
    </ligand>
</feature>
<dbReference type="AlphaFoldDB" id="A0A8K1C410"/>
<evidence type="ECO:0000313" key="2">
    <source>
        <dbReference type="EMBL" id="TMW56000.1"/>
    </source>
</evidence>
<dbReference type="Pfam" id="PF01026">
    <property type="entry name" value="TatD_DNase"/>
    <property type="match status" value="1"/>
</dbReference>
<protein>
    <recommendedName>
        <fullName evidence="4">TatD related DNase</fullName>
    </recommendedName>
</protein>
<dbReference type="Gene3D" id="3.20.20.140">
    <property type="entry name" value="Metal-dependent hydrolases"/>
    <property type="match status" value="1"/>
</dbReference>
<dbReference type="OrthoDB" id="6079689at2759"/>
<dbReference type="GO" id="GO:0016788">
    <property type="term" value="F:hydrolase activity, acting on ester bonds"/>
    <property type="evidence" value="ECO:0007669"/>
    <property type="project" value="InterPro"/>
</dbReference>
<feature type="binding site" evidence="1">
    <location>
        <position position="110"/>
    </location>
    <ligand>
        <name>a divalent metal cation</name>
        <dbReference type="ChEBI" id="CHEBI:60240"/>
        <label>1</label>
    </ligand>
</feature>
<dbReference type="EMBL" id="SPLM01000146">
    <property type="protein sequence ID" value="TMW56000.1"/>
    <property type="molecule type" value="Genomic_DNA"/>
</dbReference>
<feature type="binding site" evidence="1">
    <location>
        <position position="148"/>
    </location>
    <ligand>
        <name>a divalent metal cation</name>
        <dbReference type="ChEBI" id="CHEBI:60240"/>
        <label>2</label>
    </ligand>
</feature>
<feature type="binding site" evidence="1">
    <location>
        <position position="16"/>
    </location>
    <ligand>
        <name>a divalent metal cation</name>
        <dbReference type="ChEBI" id="CHEBI:60240"/>
        <label>1</label>
    </ligand>
</feature>
<evidence type="ECO:0000256" key="1">
    <source>
        <dbReference type="PIRSR" id="PIRSR005902-1"/>
    </source>
</evidence>
<dbReference type="InterPro" id="IPR032466">
    <property type="entry name" value="Metal_Hydrolase"/>
</dbReference>
<dbReference type="GO" id="GO:0046872">
    <property type="term" value="F:metal ion binding"/>
    <property type="evidence" value="ECO:0007669"/>
    <property type="project" value="UniProtKB-KW"/>
</dbReference>
<keyword evidence="1" id="KW-0479">Metal-binding</keyword>